<sequence length="145" mass="16382">MNDQNDYLQAFNGSFTSTLRWHQLDALWQTLKQDADAGWYIYAIGEPPPTSSADAGMVLKFIDGIDQLLRDEHDEDYCGIVYADNLAQPGFIKIYDPNNLGVSCGYSDNPPLPGWVLSKLAPVDLPAVVAPKNRKRWWQALWRKP</sequence>
<proteinExistence type="predicted"/>
<comment type="caution">
    <text evidence="1">The sequence shown here is derived from an EMBL/GenBank/DDBJ whole genome shotgun (WGS) entry which is preliminary data.</text>
</comment>
<dbReference type="EMBL" id="JAHHGM010000002">
    <property type="protein sequence ID" value="MBT2987816.1"/>
    <property type="molecule type" value="Genomic_DNA"/>
</dbReference>
<evidence type="ECO:0000313" key="2">
    <source>
        <dbReference type="Proteomes" id="UP000770889"/>
    </source>
</evidence>
<dbReference type="AlphaFoldDB" id="A0A944M5F1"/>
<reference evidence="1 2" key="1">
    <citation type="submission" date="2021-05" db="EMBL/GenBank/DDBJ databases">
        <title>Genetic and Functional Diversity in Clade A Lucinid endosymbionts from the Bahamas.</title>
        <authorList>
            <person name="Giani N.M."/>
            <person name="Engel A.S."/>
            <person name="Campbell B.J."/>
        </authorList>
    </citation>
    <scope>NUCLEOTIDE SEQUENCE [LARGE SCALE GENOMIC DNA]</scope>
    <source>
        <strain evidence="1">LUC16012Gg_MoonRockCtena</strain>
    </source>
</reference>
<organism evidence="1 2">
    <name type="scientific">Candidatus Thiodiazotropha taylori</name>
    <dbReference type="NCBI Taxonomy" id="2792791"/>
    <lineage>
        <taxon>Bacteria</taxon>
        <taxon>Pseudomonadati</taxon>
        <taxon>Pseudomonadota</taxon>
        <taxon>Gammaproteobacteria</taxon>
        <taxon>Chromatiales</taxon>
        <taxon>Sedimenticolaceae</taxon>
        <taxon>Candidatus Thiodiazotropha</taxon>
    </lineage>
</organism>
<name>A0A944M5F1_9GAMM</name>
<gene>
    <name evidence="1" type="ORF">KME65_02535</name>
</gene>
<protein>
    <submittedName>
        <fullName evidence="1">Uncharacterized protein</fullName>
    </submittedName>
</protein>
<evidence type="ECO:0000313" key="1">
    <source>
        <dbReference type="EMBL" id="MBT2987816.1"/>
    </source>
</evidence>
<dbReference type="Proteomes" id="UP000770889">
    <property type="component" value="Unassembled WGS sequence"/>
</dbReference>
<accession>A0A944M5F1</accession>